<dbReference type="GO" id="GO:0009055">
    <property type="term" value="F:electron transfer activity"/>
    <property type="evidence" value="ECO:0007669"/>
    <property type="project" value="TreeGrafter"/>
</dbReference>
<dbReference type="EMBL" id="WXYQ01000004">
    <property type="protein sequence ID" value="NBG94842.1"/>
    <property type="molecule type" value="Genomic_DNA"/>
</dbReference>
<gene>
    <name evidence="8" type="ORF">GTQ45_03750</name>
</gene>
<evidence type="ECO:0000256" key="1">
    <source>
        <dbReference type="ARBA" id="ARBA00010914"/>
    </source>
</evidence>
<dbReference type="AlphaFoldDB" id="A0A845Q8A1"/>
<proteinExistence type="inferred from homology"/>
<dbReference type="InterPro" id="IPR001055">
    <property type="entry name" value="Adrenodoxin-like"/>
</dbReference>
<protein>
    <submittedName>
        <fullName evidence="8">2Fe-2S iron-sulfur cluster binding domain-containing protein</fullName>
    </submittedName>
</protein>
<comment type="cofactor">
    <cofactor evidence="6">
        <name>[2Fe-2S] cluster</name>
        <dbReference type="ChEBI" id="CHEBI:190135"/>
    </cofactor>
</comment>
<dbReference type="InterPro" id="IPR012675">
    <property type="entry name" value="Beta-grasp_dom_sf"/>
</dbReference>
<dbReference type="PANTHER" id="PTHR23426">
    <property type="entry name" value="FERREDOXIN/ADRENODOXIN"/>
    <property type="match status" value="1"/>
</dbReference>
<comment type="caution">
    <text evidence="8">The sequence shown here is derived from an EMBL/GenBank/DDBJ whole genome shotgun (WGS) entry which is preliminary data.</text>
</comment>
<keyword evidence="3" id="KW-0479">Metal-binding</keyword>
<dbReference type="GO" id="GO:0051537">
    <property type="term" value="F:2 iron, 2 sulfur cluster binding"/>
    <property type="evidence" value="ECO:0007669"/>
    <property type="project" value="UniProtKB-KW"/>
</dbReference>
<dbReference type="Gene3D" id="3.10.20.30">
    <property type="match status" value="1"/>
</dbReference>
<keyword evidence="4" id="KW-0408">Iron</keyword>
<evidence type="ECO:0000313" key="8">
    <source>
        <dbReference type="EMBL" id="NBG94842.1"/>
    </source>
</evidence>
<sequence>MAKITYVEHDGTEHVVDVADGLSVMEGAVNNMIPGIDADCGGACACATCHVYVDESFMDKIEPKEDMEQTMLDFAPDVKETSRLSCQIKVKPELDGMVVRMPESQH</sequence>
<dbReference type="CDD" id="cd00207">
    <property type="entry name" value="fer2"/>
    <property type="match status" value="1"/>
</dbReference>
<name>A0A845Q8A1_9HYPH</name>
<comment type="similarity">
    <text evidence="1">Belongs to the adrenodoxin/putidaredoxin family.</text>
</comment>
<dbReference type="InterPro" id="IPR001041">
    <property type="entry name" value="2Fe-2S_ferredoxin-type"/>
</dbReference>
<dbReference type="GeneID" id="300655749"/>
<dbReference type="PROSITE" id="PS00814">
    <property type="entry name" value="ADX"/>
    <property type="match status" value="1"/>
</dbReference>
<evidence type="ECO:0000256" key="6">
    <source>
        <dbReference type="ARBA" id="ARBA00034078"/>
    </source>
</evidence>
<accession>A0A845Q8A1</accession>
<dbReference type="GO" id="GO:0140647">
    <property type="term" value="P:P450-containing electron transport chain"/>
    <property type="evidence" value="ECO:0007669"/>
    <property type="project" value="InterPro"/>
</dbReference>
<keyword evidence="9" id="KW-1185">Reference proteome</keyword>
<dbReference type="SUPFAM" id="SSF54292">
    <property type="entry name" value="2Fe-2S ferredoxin-like"/>
    <property type="match status" value="1"/>
</dbReference>
<dbReference type="InterPro" id="IPR036010">
    <property type="entry name" value="2Fe-2S_ferredoxin-like_sf"/>
</dbReference>
<feature type="domain" description="2Fe-2S ferredoxin-type" evidence="7">
    <location>
        <begin position="2"/>
        <end position="105"/>
    </location>
</feature>
<keyword evidence="2" id="KW-0001">2Fe-2S</keyword>
<dbReference type="Proteomes" id="UP000470384">
    <property type="component" value="Unassembled WGS sequence"/>
</dbReference>
<evidence type="ECO:0000256" key="2">
    <source>
        <dbReference type="ARBA" id="ARBA00022714"/>
    </source>
</evidence>
<evidence type="ECO:0000259" key="7">
    <source>
        <dbReference type="PROSITE" id="PS51085"/>
    </source>
</evidence>
<dbReference type="PANTHER" id="PTHR23426:SF65">
    <property type="entry name" value="FERREDOXIN-2, MITOCHONDRIAL"/>
    <property type="match status" value="1"/>
</dbReference>
<organism evidence="8 9">
    <name type="scientific">Pyruvatibacter mobilis</name>
    <dbReference type="NCBI Taxonomy" id="1712261"/>
    <lineage>
        <taxon>Bacteria</taxon>
        <taxon>Pseudomonadati</taxon>
        <taxon>Pseudomonadota</taxon>
        <taxon>Alphaproteobacteria</taxon>
        <taxon>Hyphomicrobiales</taxon>
        <taxon>Parvibaculaceae</taxon>
        <taxon>Pyruvatibacter</taxon>
    </lineage>
</organism>
<evidence type="ECO:0000256" key="3">
    <source>
        <dbReference type="ARBA" id="ARBA00022723"/>
    </source>
</evidence>
<dbReference type="PRINTS" id="PR00355">
    <property type="entry name" value="ADRENODOXIN"/>
</dbReference>
<dbReference type="Pfam" id="PF00111">
    <property type="entry name" value="Fer2"/>
    <property type="match status" value="1"/>
</dbReference>
<dbReference type="RefSeq" id="WP_027842979.1">
    <property type="nucleotide sequence ID" value="NZ_BMHN01000001.1"/>
</dbReference>
<evidence type="ECO:0000313" key="9">
    <source>
        <dbReference type="Proteomes" id="UP000470384"/>
    </source>
</evidence>
<evidence type="ECO:0000256" key="5">
    <source>
        <dbReference type="ARBA" id="ARBA00023014"/>
    </source>
</evidence>
<reference evidence="8 9" key="1">
    <citation type="journal article" date="2016" name="Int. J. Syst. Evol. Microbiol.">
        <title>Pyruvatibacter mobilis gen. nov., sp. nov., a marine bacterium from the culture broth of Picochlorum sp. 122.</title>
        <authorList>
            <person name="Wang G."/>
            <person name="Tang M."/>
            <person name="Wu H."/>
            <person name="Dai S."/>
            <person name="Li T."/>
            <person name="Chen C."/>
            <person name="He H."/>
            <person name="Fan J."/>
            <person name="Xiang W."/>
            <person name="Li X."/>
        </authorList>
    </citation>
    <scope>NUCLEOTIDE SEQUENCE [LARGE SCALE GENOMIC DNA]</scope>
    <source>
        <strain evidence="8 9">GYP-11</strain>
    </source>
</reference>
<dbReference type="OrthoDB" id="9799640at2"/>
<keyword evidence="5" id="KW-0411">Iron-sulfur</keyword>
<dbReference type="InterPro" id="IPR018298">
    <property type="entry name" value="Adrenodoxin_Fe-S_BS"/>
</dbReference>
<dbReference type="GO" id="GO:0046872">
    <property type="term" value="F:metal ion binding"/>
    <property type="evidence" value="ECO:0007669"/>
    <property type="project" value="UniProtKB-KW"/>
</dbReference>
<dbReference type="PROSITE" id="PS51085">
    <property type="entry name" value="2FE2S_FER_2"/>
    <property type="match status" value="1"/>
</dbReference>
<evidence type="ECO:0000256" key="4">
    <source>
        <dbReference type="ARBA" id="ARBA00023004"/>
    </source>
</evidence>